<protein>
    <submittedName>
        <fullName evidence="1">Uncharacterized protein</fullName>
    </submittedName>
</protein>
<sequence length="590" mass="65178">MALERNAHVERLSRFQPFNADAAELVHEQADSSESGFETAAFRYVLQVIDDPSVRLVVLTGDAGHGKTHLCAQVLHACDVPPAIVQDMVRNRARGDEVLARTPGRSRPLRIVKDLSDFSVETGADLFERLAADDTAVGIVCANEGRLRRAVGVIEDKELATALIRTLEDGIDNGSCSSVTPAVHVVNLNYQSVVKDEGDGLLEWAVSSWAMDRRRWRSCQRCDAREVCPILRNHVLLADTERGASRRSAIKELFATAERSGTVITIRHALATVAYAVTGGIRCAEVHRRYTRNRADRGWQYRHLFHQALFGDRLTPRQRSEVPTFAALRRLDPGATAIRAVDDLLDPLDGGEKFLPALPIMDGGTPQSRRDAQRESATMHDLFAYLRRRWYFDGSEAVGSFERMGLRAGEDFRAAATGEMSDQRGVHTRDVLIRGLEAVQGVRRSGNPADLLILDPAFANHRSRAAVVGARLSSRNVVVQGQVAHWRRQDRQPTLPAAVDWLSRAAIVRIVAPTGEAAAIPVDLVRFELLHRWATGLSARTEHAAAIRFINGLLASLVPESREEDEIAVLVGGERRTLSIDLGDRIRGEQ</sequence>
<comment type="caution">
    <text evidence="1">The sequence shown here is derived from an EMBL/GenBank/DDBJ whole genome shotgun (WGS) entry which is preliminary data.</text>
</comment>
<dbReference type="RefSeq" id="WP_212612373.1">
    <property type="nucleotide sequence ID" value="NZ_VIWU01000001.1"/>
</dbReference>
<reference evidence="1 2" key="1">
    <citation type="submission" date="2019-06" db="EMBL/GenBank/DDBJ databases">
        <title>Sequencing the genomes of 1000 actinobacteria strains.</title>
        <authorList>
            <person name="Klenk H.-P."/>
        </authorList>
    </citation>
    <scope>NUCLEOTIDE SEQUENCE [LARGE SCALE GENOMIC DNA]</scope>
    <source>
        <strain evidence="1 2">DSM 45671</strain>
    </source>
</reference>
<evidence type="ECO:0000313" key="2">
    <source>
        <dbReference type="Proteomes" id="UP000321261"/>
    </source>
</evidence>
<gene>
    <name evidence="1" type="ORF">FHX44_111506</name>
</gene>
<dbReference type="AlphaFoldDB" id="A0A561SLC7"/>
<proteinExistence type="predicted"/>
<evidence type="ECO:0000313" key="1">
    <source>
        <dbReference type="EMBL" id="TWF75622.1"/>
    </source>
</evidence>
<dbReference type="EMBL" id="VIWU01000001">
    <property type="protein sequence ID" value="TWF75622.1"/>
    <property type="molecule type" value="Genomic_DNA"/>
</dbReference>
<organism evidence="1 2">
    <name type="scientific">Pseudonocardia hierapolitana</name>
    <dbReference type="NCBI Taxonomy" id="1128676"/>
    <lineage>
        <taxon>Bacteria</taxon>
        <taxon>Bacillati</taxon>
        <taxon>Actinomycetota</taxon>
        <taxon>Actinomycetes</taxon>
        <taxon>Pseudonocardiales</taxon>
        <taxon>Pseudonocardiaceae</taxon>
        <taxon>Pseudonocardia</taxon>
    </lineage>
</organism>
<accession>A0A561SLC7</accession>
<name>A0A561SLC7_9PSEU</name>
<dbReference type="Proteomes" id="UP000321261">
    <property type="component" value="Unassembled WGS sequence"/>
</dbReference>
<keyword evidence="2" id="KW-1185">Reference proteome</keyword>